<dbReference type="InterPro" id="IPR020449">
    <property type="entry name" value="Tscrpt_reg_AraC-type_HTH"/>
</dbReference>
<organism evidence="5 6">
    <name type="scientific">Mucilaginibacter jinjuensis</name>
    <dbReference type="NCBI Taxonomy" id="1176721"/>
    <lineage>
        <taxon>Bacteria</taxon>
        <taxon>Pseudomonadati</taxon>
        <taxon>Bacteroidota</taxon>
        <taxon>Sphingobacteriia</taxon>
        <taxon>Sphingobacteriales</taxon>
        <taxon>Sphingobacteriaceae</taxon>
        <taxon>Mucilaginibacter</taxon>
    </lineage>
</organism>
<feature type="domain" description="HTH araC/xylS-type" evidence="4">
    <location>
        <begin position="185"/>
        <end position="283"/>
    </location>
</feature>
<dbReference type="PRINTS" id="PR00032">
    <property type="entry name" value="HTHARAC"/>
</dbReference>
<dbReference type="SMART" id="SM00342">
    <property type="entry name" value="HTH_ARAC"/>
    <property type="match status" value="1"/>
</dbReference>
<dbReference type="Pfam" id="PF12833">
    <property type="entry name" value="HTH_18"/>
    <property type="match status" value="1"/>
</dbReference>
<dbReference type="PROSITE" id="PS01124">
    <property type="entry name" value="HTH_ARAC_FAMILY_2"/>
    <property type="match status" value="1"/>
</dbReference>
<evidence type="ECO:0000313" key="6">
    <source>
        <dbReference type="Proteomes" id="UP001216139"/>
    </source>
</evidence>
<keyword evidence="3" id="KW-0804">Transcription</keyword>
<dbReference type="PANTHER" id="PTHR43280">
    <property type="entry name" value="ARAC-FAMILY TRANSCRIPTIONAL REGULATOR"/>
    <property type="match status" value="1"/>
</dbReference>
<keyword evidence="1" id="KW-0805">Transcription regulation</keyword>
<evidence type="ECO:0000259" key="4">
    <source>
        <dbReference type="PROSITE" id="PS01124"/>
    </source>
</evidence>
<dbReference type="EMBL" id="CP117167">
    <property type="protein sequence ID" value="WCT14849.1"/>
    <property type="molecule type" value="Genomic_DNA"/>
</dbReference>
<proteinExistence type="predicted"/>
<sequence>MSKNIFREVIPLTSRDCFLIFSRSKTDFNFPVHNHDAIELNLILNAAGAKRVVGNHEETISDKELVLLGRNTVHGWFKNECKSDNIKEVTVQIHHELLSDEFLKRTPLSNIKRMLENSESGVAFSPETIDNIAPRLLALAQKNSFDSIMELLSIIHQLSNSHNQRILSNPLDTAKVVKMNNTPIERIFEYINIHFAQRLTLEDVAGAIGITPASLSRFVKMSTGLTFTDNLNEIRLGHVSRMLIETTHSISEVAFECGFNNLANFNRIFKKRNKCTPGEFRTRYFGQRTFI</sequence>
<evidence type="ECO:0000256" key="1">
    <source>
        <dbReference type="ARBA" id="ARBA00023015"/>
    </source>
</evidence>
<evidence type="ECO:0000313" key="5">
    <source>
        <dbReference type="EMBL" id="WCT14849.1"/>
    </source>
</evidence>
<evidence type="ECO:0000256" key="3">
    <source>
        <dbReference type="ARBA" id="ARBA00023163"/>
    </source>
</evidence>
<dbReference type="Gene3D" id="1.10.10.60">
    <property type="entry name" value="Homeodomain-like"/>
    <property type="match status" value="2"/>
</dbReference>
<reference evidence="5 6" key="1">
    <citation type="submission" date="2023-02" db="EMBL/GenBank/DDBJ databases">
        <title>Genome sequence of Mucilaginibacter jinjuensis strain KACC 16571.</title>
        <authorList>
            <person name="Kim S."/>
            <person name="Heo J."/>
            <person name="Kwon S.-W."/>
        </authorList>
    </citation>
    <scope>NUCLEOTIDE SEQUENCE [LARGE SCALE GENOMIC DNA]</scope>
    <source>
        <strain evidence="5 6">KACC 16571</strain>
    </source>
</reference>
<name>A0ABY7TE97_9SPHI</name>
<dbReference type="RefSeq" id="WP_273633342.1">
    <property type="nucleotide sequence ID" value="NZ_CP117167.1"/>
</dbReference>
<dbReference type="InterPro" id="IPR009057">
    <property type="entry name" value="Homeodomain-like_sf"/>
</dbReference>
<dbReference type="InterPro" id="IPR018062">
    <property type="entry name" value="HTH_AraC-typ_CS"/>
</dbReference>
<keyword evidence="6" id="KW-1185">Reference proteome</keyword>
<evidence type="ECO:0000256" key="2">
    <source>
        <dbReference type="ARBA" id="ARBA00023125"/>
    </source>
</evidence>
<gene>
    <name evidence="5" type="ORF">PQO05_12965</name>
</gene>
<protein>
    <submittedName>
        <fullName evidence="5">AraC family transcriptional regulator</fullName>
    </submittedName>
</protein>
<dbReference type="PROSITE" id="PS00041">
    <property type="entry name" value="HTH_ARAC_FAMILY_1"/>
    <property type="match status" value="1"/>
</dbReference>
<dbReference type="PANTHER" id="PTHR43280:SF27">
    <property type="entry name" value="TRANSCRIPTIONAL REGULATOR MTLR"/>
    <property type="match status" value="1"/>
</dbReference>
<dbReference type="SUPFAM" id="SSF46689">
    <property type="entry name" value="Homeodomain-like"/>
    <property type="match status" value="1"/>
</dbReference>
<accession>A0ABY7TE97</accession>
<dbReference type="Proteomes" id="UP001216139">
    <property type="component" value="Chromosome"/>
</dbReference>
<dbReference type="InterPro" id="IPR018060">
    <property type="entry name" value="HTH_AraC"/>
</dbReference>
<keyword evidence="2" id="KW-0238">DNA-binding</keyword>